<comment type="caution">
    <text evidence="1">The sequence shown here is derived from an EMBL/GenBank/DDBJ whole genome shotgun (WGS) entry which is preliminary data.</text>
</comment>
<organism evidence="1 2">
    <name type="scientific">Stutzerimonas stutzeri</name>
    <name type="common">Pseudomonas stutzeri</name>
    <dbReference type="NCBI Taxonomy" id="316"/>
    <lineage>
        <taxon>Bacteria</taxon>
        <taxon>Pseudomonadati</taxon>
        <taxon>Pseudomonadota</taxon>
        <taxon>Gammaproteobacteria</taxon>
        <taxon>Pseudomonadales</taxon>
        <taxon>Pseudomonadaceae</taxon>
        <taxon>Stutzerimonas</taxon>
    </lineage>
</organism>
<proteinExistence type="predicted"/>
<dbReference type="EMBL" id="JAAMRD010000046">
    <property type="protein sequence ID" value="MBA1307452.1"/>
    <property type="molecule type" value="Genomic_DNA"/>
</dbReference>
<protein>
    <submittedName>
        <fullName evidence="1">Uncharacterized protein</fullName>
    </submittedName>
</protein>
<evidence type="ECO:0000313" key="1">
    <source>
        <dbReference type="EMBL" id="MBA1307452.1"/>
    </source>
</evidence>
<sequence>MSSHTFSRSRFLLAHAWPALLGLLLSGCSALGLVGADTFTLEGELPANFALEAQAHYGVANGCNGRARTRSFESDFEDRPHAYRFRIPVNYRDGLCEMRLARVGLFINGRYGDKDWQRTYDNGGLELVDTLPEGAPRFDGNGRLSKTAECIWLFQLSKAYSRNGEVSRLLSCNGAGFHLAISELINKTVELDISISTTYKPYLRGYWLKTQHGWKPCTGRWGTDYEERCTEPPQFRTFKMNGRVCSVFPNCTEQ</sequence>
<reference evidence="1" key="1">
    <citation type="submission" date="2020-02" db="EMBL/GenBank/DDBJ databases">
        <title>Synteny-based analysis reveals conserved mechanism for high triclosan tolerance in Pseudomonas, as well as instances of horizontal transfer.</title>
        <authorList>
            <person name="Mcfarland A.G."/>
            <person name="Bertucci H.K."/>
            <person name="Litmann E."/>
            <person name="Shen J."/>
            <person name="Huttenhower C."/>
            <person name="Hartmann E.M."/>
        </authorList>
    </citation>
    <scope>NUCLEOTIDE SEQUENCE</scope>
    <source>
        <strain evidence="1">109A1</strain>
    </source>
</reference>
<accession>A0AA40V9L5</accession>
<name>A0AA40V9L5_STUST</name>
<gene>
    <name evidence="1" type="ORF">G7024_24130</name>
</gene>
<evidence type="ECO:0000313" key="2">
    <source>
        <dbReference type="Proteomes" id="UP001138621"/>
    </source>
</evidence>
<dbReference type="AlphaFoldDB" id="A0AA40V9L5"/>
<dbReference type="RefSeq" id="WP_181122733.1">
    <property type="nucleotide sequence ID" value="NZ_JAAMRD010000046.1"/>
</dbReference>
<dbReference type="Proteomes" id="UP001138621">
    <property type="component" value="Unassembled WGS sequence"/>
</dbReference>